<reference evidence="3 4" key="1">
    <citation type="submission" date="2019-11" db="EMBL/GenBank/DDBJ databases">
        <title>Genome sequences of 17 halophilic strains isolated from different environments.</title>
        <authorList>
            <person name="Furrow R.E."/>
        </authorList>
    </citation>
    <scope>NUCLEOTIDE SEQUENCE [LARGE SCALE GENOMIC DNA]</scope>
    <source>
        <strain evidence="3 4">22507_15_FS</strain>
    </source>
</reference>
<sequence>MKHTVVLVIASLALTGCAGGYWQWDSDERTTGSQEMEARDTAETAQASESAEPDRQDDAAAEESQSTTSGADTDTATEATAAASEEEAVSTEAGASGAADDEQMADASTDPEPAPEPEPASDPEPEPQPEPEPESAPEPSSEPEPEPEPETETASASDAEPATDTGAEEQEVGNNPGSNLMCSLGGGPAAYVNMKPSEHPPLTDGEYQRLQQQLQERAAAGEDVAKYREEIERGRSEGGVMAWFYRCWLETS</sequence>
<protein>
    <recommendedName>
        <fullName evidence="5">Secreted protein</fullName>
    </recommendedName>
</protein>
<dbReference type="Proteomes" id="UP000460751">
    <property type="component" value="Unassembled WGS sequence"/>
</dbReference>
<evidence type="ECO:0000313" key="4">
    <source>
        <dbReference type="Proteomes" id="UP000460751"/>
    </source>
</evidence>
<dbReference type="RefSeq" id="WP_160897695.1">
    <property type="nucleotide sequence ID" value="NZ_WMEX01000001.1"/>
</dbReference>
<evidence type="ECO:0000256" key="1">
    <source>
        <dbReference type="SAM" id="MobiDB-lite"/>
    </source>
</evidence>
<accession>A0A9X4Y9E0</accession>
<feature type="chain" id="PRO_5040981202" description="Secreted protein" evidence="2">
    <location>
        <begin position="19"/>
        <end position="252"/>
    </location>
</feature>
<feature type="compositionally biased region" description="Polar residues" evidence="1">
    <location>
        <begin position="172"/>
        <end position="181"/>
    </location>
</feature>
<feature type="compositionally biased region" description="Acidic residues" evidence="1">
    <location>
        <begin position="113"/>
        <end position="151"/>
    </location>
</feature>
<dbReference type="AlphaFoldDB" id="A0A9X4Y9E0"/>
<keyword evidence="2" id="KW-0732">Signal</keyword>
<gene>
    <name evidence="3" type="ORF">GLW01_00180</name>
</gene>
<feature type="signal peptide" evidence="2">
    <location>
        <begin position="1"/>
        <end position="18"/>
    </location>
</feature>
<evidence type="ECO:0008006" key="5">
    <source>
        <dbReference type="Google" id="ProtNLM"/>
    </source>
</evidence>
<keyword evidence="4" id="KW-1185">Reference proteome</keyword>
<feature type="compositionally biased region" description="Basic and acidic residues" evidence="1">
    <location>
        <begin position="26"/>
        <end position="42"/>
    </location>
</feature>
<dbReference type="PROSITE" id="PS51257">
    <property type="entry name" value="PROKAR_LIPOPROTEIN"/>
    <property type="match status" value="1"/>
</dbReference>
<organism evidence="3 4">
    <name type="scientific">Vreelandella halophila</name>
    <dbReference type="NCBI Taxonomy" id="86177"/>
    <lineage>
        <taxon>Bacteria</taxon>
        <taxon>Pseudomonadati</taxon>
        <taxon>Pseudomonadota</taxon>
        <taxon>Gammaproteobacteria</taxon>
        <taxon>Oceanospirillales</taxon>
        <taxon>Halomonadaceae</taxon>
        <taxon>Vreelandella</taxon>
    </lineage>
</organism>
<name>A0A9X4Y9E0_9GAMM</name>
<evidence type="ECO:0000313" key="3">
    <source>
        <dbReference type="EMBL" id="MYL25200.1"/>
    </source>
</evidence>
<dbReference type="EMBL" id="WMEX01000001">
    <property type="protein sequence ID" value="MYL25200.1"/>
    <property type="molecule type" value="Genomic_DNA"/>
</dbReference>
<feature type="compositionally biased region" description="Low complexity" evidence="1">
    <location>
        <begin position="66"/>
        <end position="83"/>
    </location>
</feature>
<feature type="region of interest" description="Disordered" evidence="1">
    <location>
        <begin position="21"/>
        <end position="181"/>
    </location>
</feature>
<comment type="caution">
    <text evidence="3">The sequence shown here is derived from an EMBL/GenBank/DDBJ whole genome shotgun (WGS) entry which is preliminary data.</text>
</comment>
<dbReference type="OrthoDB" id="9834773at2"/>
<evidence type="ECO:0000256" key="2">
    <source>
        <dbReference type="SAM" id="SignalP"/>
    </source>
</evidence>
<proteinExistence type="predicted"/>